<dbReference type="PIRSF" id="PIRSF005962">
    <property type="entry name" value="Pept_M20D_amidohydro"/>
    <property type="match status" value="1"/>
</dbReference>
<gene>
    <name evidence="4" type="ORF">SAMN04487894_102162</name>
</gene>
<keyword evidence="5" id="KW-1185">Reference proteome</keyword>
<organism evidence="4 5">
    <name type="scientific">Niabella drilacis (strain DSM 25811 / CCM 8410 / CCUG 62505 / LMG 26954 / E90)</name>
    <dbReference type="NCBI Taxonomy" id="1285928"/>
    <lineage>
        <taxon>Bacteria</taxon>
        <taxon>Pseudomonadati</taxon>
        <taxon>Bacteroidota</taxon>
        <taxon>Chitinophagia</taxon>
        <taxon>Chitinophagales</taxon>
        <taxon>Chitinophagaceae</taxon>
        <taxon>Niabella</taxon>
    </lineage>
</organism>
<feature type="binding site" evidence="2">
    <location>
        <position position="367"/>
    </location>
    <ligand>
        <name>Mn(2+)</name>
        <dbReference type="ChEBI" id="CHEBI:29035"/>
        <label>2</label>
    </ligand>
</feature>
<dbReference type="InterPro" id="IPR011650">
    <property type="entry name" value="Peptidase_M20_dimer"/>
</dbReference>
<dbReference type="PANTHER" id="PTHR11014">
    <property type="entry name" value="PEPTIDASE M20 FAMILY MEMBER"/>
    <property type="match status" value="1"/>
</dbReference>
<evidence type="ECO:0000256" key="2">
    <source>
        <dbReference type="PIRSR" id="PIRSR005962-1"/>
    </source>
</evidence>
<feature type="domain" description="Peptidase M20 dimerisation" evidence="3">
    <location>
        <begin position="192"/>
        <end position="284"/>
    </location>
</feature>
<comment type="cofactor">
    <cofactor evidence="2">
        <name>Mn(2+)</name>
        <dbReference type="ChEBI" id="CHEBI:29035"/>
    </cofactor>
    <text evidence="2">The Mn(2+) ion enhances activity.</text>
</comment>
<dbReference type="Gene3D" id="3.40.630.10">
    <property type="entry name" value="Zn peptidases"/>
    <property type="match status" value="1"/>
</dbReference>
<dbReference type="GO" id="GO:0019877">
    <property type="term" value="P:diaminopimelate biosynthetic process"/>
    <property type="evidence" value="ECO:0007669"/>
    <property type="project" value="UniProtKB-ARBA"/>
</dbReference>
<dbReference type="Pfam" id="PF01546">
    <property type="entry name" value="Peptidase_M20"/>
    <property type="match status" value="1"/>
</dbReference>
<protein>
    <submittedName>
        <fullName evidence="4">Amidohydrolase</fullName>
    </submittedName>
</protein>
<dbReference type="GO" id="GO:0046872">
    <property type="term" value="F:metal ion binding"/>
    <property type="evidence" value="ECO:0007669"/>
    <property type="project" value="UniProtKB-KW"/>
</dbReference>
<dbReference type="Pfam" id="PF07687">
    <property type="entry name" value="M20_dimer"/>
    <property type="match status" value="1"/>
</dbReference>
<feature type="binding site" evidence="2">
    <location>
        <position position="168"/>
    </location>
    <ligand>
        <name>Mn(2+)</name>
        <dbReference type="ChEBI" id="CHEBI:29035"/>
        <label>2</label>
    </ligand>
</feature>
<dbReference type="OrthoDB" id="9776731at2"/>
<dbReference type="CDD" id="cd03886">
    <property type="entry name" value="M20_Acy1"/>
    <property type="match status" value="1"/>
</dbReference>
<evidence type="ECO:0000259" key="3">
    <source>
        <dbReference type="Pfam" id="PF07687"/>
    </source>
</evidence>
<evidence type="ECO:0000256" key="1">
    <source>
        <dbReference type="ARBA" id="ARBA00022801"/>
    </source>
</evidence>
<dbReference type="NCBIfam" id="TIGR01891">
    <property type="entry name" value="amidohydrolases"/>
    <property type="match status" value="1"/>
</dbReference>
<dbReference type="PANTHER" id="PTHR11014:SF63">
    <property type="entry name" value="METALLOPEPTIDASE, PUTATIVE (AFU_ORTHOLOGUE AFUA_6G09600)-RELATED"/>
    <property type="match status" value="1"/>
</dbReference>
<dbReference type="Proteomes" id="UP000198757">
    <property type="component" value="Unassembled WGS sequence"/>
</dbReference>
<keyword evidence="2" id="KW-0464">Manganese</keyword>
<dbReference type="FunFam" id="3.30.70.360:FF:000001">
    <property type="entry name" value="N-acetyldiaminopimelate deacetylase"/>
    <property type="match status" value="1"/>
</dbReference>
<dbReference type="EMBL" id="FMZO01000002">
    <property type="protein sequence ID" value="SDC36393.1"/>
    <property type="molecule type" value="Genomic_DNA"/>
</dbReference>
<dbReference type="SUPFAM" id="SSF55031">
    <property type="entry name" value="Bacterial exopeptidase dimerisation domain"/>
    <property type="match status" value="1"/>
</dbReference>
<name>A0A1G6KZM0_NIADE</name>
<dbReference type="InterPro" id="IPR017439">
    <property type="entry name" value="Amidohydrolase"/>
</dbReference>
<evidence type="ECO:0000313" key="5">
    <source>
        <dbReference type="Proteomes" id="UP000198757"/>
    </source>
</evidence>
<evidence type="ECO:0000313" key="4">
    <source>
        <dbReference type="EMBL" id="SDC36393.1"/>
    </source>
</evidence>
<dbReference type="Gene3D" id="3.30.70.360">
    <property type="match status" value="1"/>
</dbReference>
<reference evidence="5" key="1">
    <citation type="submission" date="2016-10" db="EMBL/GenBank/DDBJ databases">
        <authorList>
            <person name="Varghese N."/>
            <person name="Submissions S."/>
        </authorList>
    </citation>
    <scope>NUCLEOTIDE SEQUENCE [LARGE SCALE GENOMIC DNA]</scope>
    <source>
        <strain evidence="5">DSM 25811 / CCM 8410 / LMG 26954 / E90</strain>
    </source>
</reference>
<dbReference type="SUPFAM" id="SSF53187">
    <property type="entry name" value="Zn-dependent exopeptidases"/>
    <property type="match status" value="1"/>
</dbReference>
<dbReference type="InterPro" id="IPR036264">
    <property type="entry name" value="Bact_exopeptidase_dim_dom"/>
</dbReference>
<dbReference type="GO" id="GO:0050118">
    <property type="term" value="F:N-acetyldiaminopimelate deacetylase activity"/>
    <property type="evidence" value="ECO:0007669"/>
    <property type="project" value="UniProtKB-ARBA"/>
</dbReference>
<dbReference type="InterPro" id="IPR002933">
    <property type="entry name" value="Peptidase_M20"/>
</dbReference>
<feature type="binding site" evidence="2">
    <location>
        <position position="107"/>
    </location>
    <ligand>
        <name>Mn(2+)</name>
        <dbReference type="ChEBI" id="CHEBI:29035"/>
        <label>2</label>
    </ligand>
</feature>
<keyword evidence="2" id="KW-0479">Metal-binding</keyword>
<feature type="binding site" evidence="2">
    <location>
        <position position="105"/>
    </location>
    <ligand>
        <name>Mn(2+)</name>
        <dbReference type="ChEBI" id="CHEBI:29035"/>
        <label>2</label>
    </ligand>
</feature>
<accession>A0A1G6KZM0</accession>
<feature type="binding site" evidence="2">
    <location>
        <position position="141"/>
    </location>
    <ligand>
        <name>Mn(2+)</name>
        <dbReference type="ChEBI" id="CHEBI:29035"/>
        <label>2</label>
    </ligand>
</feature>
<dbReference type="RefSeq" id="WP_090388794.1">
    <property type="nucleotide sequence ID" value="NZ_FMZO01000002.1"/>
</dbReference>
<sequence length="396" mass="42869">MNLKETVTIAAAAIRDEVIGYRRHLHRHPELSFKEFGTSAFIKEQLDLQGIPWKTIAGTGVLAEIQGAGKAGSVIALRADIDALPITEANQVDYCSVNDGVMHACGHDAHTASLLGVARILNGLKAHFSGTVKLIFQPGEELLPGGAQQVIAEGGLNAPAANVVLGQHVMPWIPAGKIGVRTGLFMASMDEIKIEVYGKGGHGAEPHKGIDPVMITCSLLQALQQLVSRNTSPFMPAVLSFGKLRADGAINVIPDKVWIEGTFRTLDETWRNSAHARMKQLAESLVAGMGGTCDIEIRKGYPHLKNDEALGAHMISFFKEYAGAENVLPQDIWMASEDFAYYSRALPSFFYLLGVRNENKGARSALHTPVFNIDEDALELGMGLMAYAALRWLETS</sequence>
<keyword evidence="1 4" id="KW-0378">Hydrolase</keyword>
<dbReference type="AlphaFoldDB" id="A0A1G6KZM0"/>
<proteinExistence type="predicted"/>
<dbReference type="STRING" id="1285928.SAMN04487894_102162"/>